<organism evidence="9 10">
    <name type="scientific">Corynebacterium heidelbergense</name>
    <dbReference type="NCBI Taxonomy" id="2055947"/>
    <lineage>
        <taxon>Bacteria</taxon>
        <taxon>Bacillati</taxon>
        <taxon>Actinomycetota</taxon>
        <taxon>Actinomycetes</taxon>
        <taxon>Mycobacteriales</taxon>
        <taxon>Corynebacteriaceae</taxon>
        <taxon>Corynebacterium</taxon>
    </lineage>
</organism>
<dbReference type="OrthoDB" id="5242186at2"/>
<keyword evidence="3" id="KW-1003">Cell membrane</keyword>
<dbReference type="Pfam" id="PF02687">
    <property type="entry name" value="FtsX"/>
    <property type="match status" value="1"/>
</dbReference>
<dbReference type="AlphaFoldDB" id="A0A364V9H1"/>
<evidence type="ECO:0000256" key="1">
    <source>
        <dbReference type="ARBA" id="ARBA00004651"/>
    </source>
</evidence>
<evidence type="ECO:0000256" key="2">
    <source>
        <dbReference type="ARBA" id="ARBA00022448"/>
    </source>
</evidence>
<dbReference type="PANTHER" id="PTHR43738:SF1">
    <property type="entry name" value="HEMIN TRANSPORT SYSTEM PERMEASE PROTEIN HRTB-RELATED"/>
    <property type="match status" value="1"/>
</dbReference>
<dbReference type="Proteomes" id="UP000251047">
    <property type="component" value="Unassembled WGS sequence"/>
</dbReference>
<dbReference type="InterPro" id="IPR003838">
    <property type="entry name" value="ABC3_permease_C"/>
</dbReference>
<dbReference type="EMBL" id="PHQP01000097">
    <property type="protein sequence ID" value="RAV33267.1"/>
    <property type="molecule type" value="Genomic_DNA"/>
</dbReference>
<keyword evidence="5 7" id="KW-1133">Transmembrane helix</keyword>
<feature type="transmembrane region" description="Helical" evidence="7">
    <location>
        <begin position="206"/>
        <end position="228"/>
    </location>
</feature>
<feature type="transmembrane region" description="Helical" evidence="7">
    <location>
        <begin position="297"/>
        <end position="315"/>
    </location>
</feature>
<accession>A0A364V9H1</accession>
<reference evidence="9 10" key="1">
    <citation type="journal article" date="2018" name="Syst. Appl. Microbiol.">
        <title>Corynebacterium heidelbergense sp. nov., isolated from the preen glands of Egyptian geese (Alopochen aegyptiacus).</title>
        <authorList>
            <person name="Braun M.S."/>
            <person name="Wang E."/>
            <person name="Zimmermann S."/>
            <person name="Wink M."/>
        </authorList>
    </citation>
    <scope>NUCLEOTIDE SEQUENCE [LARGE SCALE GENOMIC DNA]</scope>
    <source>
        <strain evidence="9 10">DSM 104638</strain>
    </source>
</reference>
<dbReference type="RefSeq" id="WP_112770216.1">
    <property type="nucleotide sequence ID" value="NZ_CP063191.1"/>
</dbReference>
<evidence type="ECO:0000256" key="4">
    <source>
        <dbReference type="ARBA" id="ARBA00022692"/>
    </source>
</evidence>
<dbReference type="InterPro" id="IPR051125">
    <property type="entry name" value="ABC-4/HrtB_transporter"/>
</dbReference>
<evidence type="ECO:0000256" key="7">
    <source>
        <dbReference type="SAM" id="Phobius"/>
    </source>
</evidence>
<dbReference type="PANTHER" id="PTHR43738">
    <property type="entry name" value="ABC TRANSPORTER, MEMBRANE PROTEIN"/>
    <property type="match status" value="1"/>
</dbReference>
<protein>
    <submittedName>
        <fullName evidence="9">ABC transporter permease</fullName>
    </submittedName>
</protein>
<keyword evidence="6 7" id="KW-0472">Membrane</keyword>
<comment type="subcellular location">
    <subcellularLocation>
        <location evidence="1">Cell membrane</location>
        <topology evidence="1">Multi-pass membrane protein</topology>
    </subcellularLocation>
</comment>
<feature type="domain" description="ABC3 transporter permease C-terminal" evidence="8">
    <location>
        <begin position="208"/>
        <end position="319"/>
    </location>
</feature>
<feature type="transmembrane region" description="Helical" evidence="7">
    <location>
        <begin position="16"/>
        <end position="41"/>
    </location>
</feature>
<name>A0A364V9H1_9CORY</name>
<proteinExistence type="predicted"/>
<evidence type="ECO:0000256" key="6">
    <source>
        <dbReference type="ARBA" id="ARBA00023136"/>
    </source>
</evidence>
<sequence length="326" mass="33699">MFQGFRELLAAKGRTLLIVLTVGMITLMVTFLSSLAGGLSYQSVSALKYRLDSVAGADSALVLTEAGAAPSWSSSQLTDEQLAAVERQGGRPLRIARDRVDADPVIYLSDPTVAPGTAVANAPLVASHPTVNPGGHPLSTRQADRDIFLDHMPVIRISEQDATTLARANVAAVLDHPGAPIPGTTQLPGSQRWEASSSYQGEQMSLNLMITLLYVISGLVLGAFFMVWTMQRLRGVSISSALGASRRVLAADSLGQAVAVLALGILGGVAVTVAAASVMGGALPIELSAQSTVKPMLILLACGLAGAALSLRPVLTTSPRAALANA</sequence>
<dbReference type="GO" id="GO:0005886">
    <property type="term" value="C:plasma membrane"/>
    <property type="evidence" value="ECO:0007669"/>
    <property type="project" value="UniProtKB-SubCell"/>
</dbReference>
<evidence type="ECO:0000256" key="3">
    <source>
        <dbReference type="ARBA" id="ARBA00022475"/>
    </source>
</evidence>
<keyword evidence="2" id="KW-0813">Transport</keyword>
<evidence type="ECO:0000259" key="8">
    <source>
        <dbReference type="Pfam" id="PF02687"/>
    </source>
</evidence>
<evidence type="ECO:0000313" key="9">
    <source>
        <dbReference type="EMBL" id="RAV33267.1"/>
    </source>
</evidence>
<comment type="caution">
    <text evidence="9">The sequence shown here is derived from an EMBL/GenBank/DDBJ whole genome shotgun (WGS) entry which is preliminary data.</text>
</comment>
<gene>
    <name evidence="9" type="ORF">CWC39_09410</name>
</gene>
<feature type="transmembrane region" description="Helical" evidence="7">
    <location>
        <begin position="257"/>
        <end position="285"/>
    </location>
</feature>
<keyword evidence="4 7" id="KW-0812">Transmembrane</keyword>
<evidence type="ECO:0000256" key="5">
    <source>
        <dbReference type="ARBA" id="ARBA00022989"/>
    </source>
</evidence>
<evidence type="ECO:0000313" key="10">
    <source>
        <dbReference type="Proteomes" id="UP000251047"/>
    </source>
</evidence>